<protein>
    <submittedName>
        <fullName evidence="1">Uncharacterized protein</fullName>
    </submittedName>
</protein>
<keyword evidence="2" id="KW-1185">Reference proteome</keyword>
<accession>A0ACD5ACS1</accession>
<gene>
    <name evidence="1" type="ORF">V2W30_16010</name>
</gene>
<dbReference type="EMBL" id="CP146022">
    <property type="protein sequence ID" value="WWQ64699.1"/>
    <property type="molecule type" value="Genomic_DNA"/>
</dbReference>
<organism evidence="1 2">
    <name type="scientific">Streptomyces citrinus</name>
    <dbReference type="NCBI Taxonomy" id="3118173"/>
    <lineage>
        <taxon>Bacteria</taxon>
        <taxon>Bacillati</taxon>
        <taxon>Actinomycetota</taxon>
        <taxon>Actinomycetes</taxon>
        <taxon>Kitasatosporales</taxon>
        <taxon>Streptomycetaceae</taxon>
        <taxon>Streptomyces</taxon>
    </lineage>
</organism>
<dbReference type="Proteomes" id="UP001432251">
    <property type="component" value="Chromosome"/>
</dbReference>
<evidence type="ECO:0000313" key="2">
    <source>
        <dbReference type="Proteomes" id="UP001432251"/>
    </source>
</evidence>
<sequence>MAGHYRTPRSRWGDAALALFVLFVDALACLTAAVWLWAAHVPVEGVLWALLALAVLVVASAFAFGGRAGLPVTAGVQVVAGFALGLLVLASYAASHRGH</sequence>
<name>A0ACD5ACS1_9ACTN</name>
<proteinExistence type="predicted"/>
<evidence type="ECO:0000313" key="1">
    <source>
        <dbReference type="EMBL" id="WWQ64699.1"/>
    </source>
</evidence>
<reference evidence="1" key="1">
    <citation type="journal article" date="2025" name="Int. J. Syst. Evol. Microbiol.">
        <title>Streptomyces citrinus sp. nov., with yellow diffusible pigment.</title>
        <authorList>
            <person name="He Y."/>
            <person name="Yang E."/>
            <person name="Xu J."/>
            <person name="Sun Y."/>
            <person name="Sun L."/>
        </authorList>
    </citation>
    <scope>NUCLEOTIDE SEQUENCE</scope>
    <source>
        <strain evidence="1">Q6</strain>
    </source>
</reference>